<dbReference type="GO" id="GO:0031965">
    <property type="term" value="C:nuclear membrane"/>
    <property type="evidence" value="ECO:0007669"/>
    <property type="project" value="UniProtKB-SubCell"/>
</dbReference>
<dbReference type="PANTHER" id="PTHR23119:SF46">
    <property type="entry name" value="ERBB2 INTERACTING PROTEIN"/>
    <property type="match status" value="1"/>
</dbReference>
<dbReference type="GeneID" id="109687833"/>
<dbReference type="InterPro" id="IPR001611">
    <property type="entry name" value="Leu-rich_rpt"/>
</dbReference>
<dbReference type="InterPro" id="IPR055414">
    <property type="entry name" value="LRR_R13L4/SHOC2-like"/>
</dbReference>
<dbReference type="InterPro" id="IPR032675">
    <property type="entry name" value="LRR_dom_sf"/>
</dbReference>
<dbReference type="GO" id="GO:0045197">
    <property type="term" value="P:establishment or maintenance of epithelial cell apical/basal polarity"/>
    <property type="evidence" value="ECO:0007669"/>
    <property type="project" value="TreeGrafter"/>
</dbReference>
<reference evidence="18" key="1">
    <citation type="submission" date="2023-09" db="UniProtKB">
        <authorList>
            <consortium name="Ensembl"/>
        </authorList>
    </citation>
    <scope>IDENTIFICATION</scope>
</reference>
<dbReference type="CTD" id="55914"/>
<evidence type="ECO:0000256" key="1">
    <source>
        <dbReference type="ARBA" id="ARBA00004126"/>
    </source>
</evidence>
<dbReference type="FunFam" id="3.80.10.10:FF:000020">
    <property type="entry name" value="Erbin isoform 7"/>
    <property type="match status" value="1"/>
</dbReference>
<dbReference type="GO" id="GO:0098609">
    <property type="term" value="P:cell-cell adhesion"/>
    <property type="evidence" value="ECO:0007669"/>
    <property type="project" value="TreeGrafter"/>
</dbReference>
<name>A0A8B7UPF4_CASCN</name>
<comment type="subcellular location">
    <subcellularLocation>
        <location evidence="2">Basolateral cell membrane</location>
    </subcellularLocation>
    <subcellularLocation>
        <location evidence="11">Cell junction</location>
        <location evidence="11">Hemidesmosome</location>
    </subcellularLocation>
    <subcellularLocation>
        <location evidence="1">Nucleus membrane</location>
    </subcellularLocation>
</comment>
<dbReference type="SMART" id="SM00369">
    <property type="entry name" value="LRR_TYP"/>
    <property type="match status" value="11"/>
</dbReference>
<dbReference type="SUPFAM" id="SSF52058">
    <property type="entry name" value="L domain-like"/>
    <property type="match status" value="2"/>
</dbReference>
<keyword evidence="4" id="KW-1003">Cell membrane</keyword>
<feature type="region of interest" description="Disordered" evidence="16">
    <location>
        <begin position="464"/>
        <end position="489"/>
    </location>
</feature>
<organism evidence="20">
    <name type="scientific">Castor canadensis</name>
    <name type="common">American beaver</name>
    <dbReference type="NCBI Taxonomy" id="51338"/>
    <lineage>
        <taxon>Eukaryota</taxon>
        <taxon>Metazoa</taxon>
        <taxon>Chordata</taxon>
        <taxon>Craniata</taxon>
        <taxon>Vertebrata</taxon>
        <taxon>Euteleostomi</taxon>
        <taxon>Mammalia</taxon>
        <taxon>Eutheria</taxon>
        <taxon>Euarchontoglires</taxon>
        <taxon>Glires</taxon>
        <taxon>Rodentia</taxon>
        <taxon>Castorimorpha</taxon>
        <taxon>Castoridae</taxon>
        <taxon>Castor</taxon>
    </lineage>
</organism>
<evidence type="ECO:0000256" key="3">
    <source>
        <dbReference type="ARBA" id="ARBA00007772"/>
    </source>
</evidence>
<evidence type="ECO:0000256" key="7">
    <source>
        <dbReference type="ARBA" id="ARBA00022737"/>
    </source>
</evidence>
<dbReference type="Pfam" id="PF00595">
    <property type="entry name" value="PDZ"/>
    <property type="match status" value="1"/>
</dbReference>
<feature type="compositionally biased region" description="Low complexity" evidence="16">
    <location>
        <begin position="649"/>
        <end position="661"/>
    </location>
</feature>
<dbReference type="GO" id="GO:0005912">
    <property type="term" value="C:adherens junction"/>
    <property type="evidence" value="ECO:0007669"/>
    <property type="project" value="TreeGrafter"/>
</dbReference>
<accession>A0A8B7UPF4</accession>
<evidence type="ECO:0000256" key="6">
    <source>
        <dbReference type="ARBA" id="ARBA00022614"/>
    </source>
</evidence>
<feature type="compositionally biased region" description="Basic and acidic residues" evidence="16">
    <location>
        <begin position="470"/>
        <end position="480"/>
    </location>
</feature>
<dbReference type="OrthoDB" id="2187496at2759"/>
<dbReference type="Pfam" id="PF13855">
    <property type="entry name" value="LRR_8"/>
    <property type="match status" value="2"/>
</dbReference>
<feature type="compositionally biased region" description="Basic and acidic residues" evidence="16">
    <location>
        <begin position="799"/>
        <end position="808"/>
    </location>
</feature>
<keyword evidence="7" id="KW-0677">Repeat</keyword>
<feature type="domain" description="PDZ" evidence="17">
    <location>
        <begin position="1318"/>
        <end position="1407"/>
    </location>
</feature>
<feature type="region of interest" description="Disordered" evidence="16">
    <location>
        <begin position="629"/>
        <end position="680"/>
    </location>
</feature>
<dbReference type="GO" id="GO:0098968">
    <property type="term" value="P:neurotransmitter receptor transport postsynaptic membrane to endosome"/>
    <property type="evidence" value="ECO:0007669"/>
    <property type="project" value="TreeGrafter"/>
</dbReference>
<feature type="region of interest" description="Disordered" evidence="16">
    <location>
        <begin position="1075"/>
        <end position="1099"/>
    </location>
</feature>
<proteinExistence type="inferred from homology"/>
<keyword evidence="19" id="KW-1185">Reference proteome</keyword>
<evidence type="ECO:0000256" key="16">
    <source>
        <dbReference type="SAM" id="MobiDB-lite"/>
    </source>
</evidence>
<feature type="region of interest" description="Disordered" evidence="16">
    <location>
        <begin position="782"/>
        <end position="870"/>
    </location>
</feature>
<evidence type="ECO:0000313" key="20">
    <source>
        <dbReference type="RefSeq" id="XP_020021506.1"/>
    </source>
</evidence>
<dbReference type="PROSITE" id="PS50106">
    <property type="entry name" value="PDZ"/>
    <property type="match status" value="1"/>
</dbReference>
<dbReference type="FunFam" id="2.30.42.10:FF:000036">
    <property type="entry name" value="Erbin isoform 7"/>
    <property type="match status" value="1"/>
</dbReference>
<dbReference type="SMART" id="SM00364">
    <property type="entry name" value="LRR_BAC"/>
    <property type="match status" value="9"/>
</dbReference>
<keyword evidence="10" id="KW-0539">Nucleus</keyword>
<feature type="compositionally biased region" description="Polar residues" evidence="16">
    <location>
        <begin position="1158"/>
        <end position="1172"/>
    </location>
</feature>
<dbReference type="FunFam" id="3.80.10.10:FF:000013">
    <property type="entry name" value="Erbin isoform 7"/>
    <property type="match status" value="1"/>
</dbReference>
<keyword evidence="5" id="KW-0597">Phosphoprotein</keyword>
<evidence type="ECO:0000313" key="18">
    <source>
        <dbReference type="Ensembl" id="ENSCCNP00000032141.1"/>
    </source>
</evidence>
<evidence type="ECO:0000256" key="10">
    <source>
        <dbReference type="ARBA" id="ARBA00023242"/>
    </source>
</evidence>
<comment type="similarity">
    <text evidence="3">Belongs to the LAP (LRR and PDZ) protein family.</text>
</comment>
<feature type="compositionally biased region" description="Basic and acidic residues" evidence="16">
    <location>
        <begin position="823"/>
        <end position="837"/>
    </location>
</feature>
<dbReference type="Proteomes" id="UP001732720">
    <property type="component" value="Chromosome 6"/>
</dbReference>
<protein>
    <recommendedName>
        <fullName evidence="12">Erbin</fullName>
    </recommendedName>
    <alternativeName>
        <fullName evidence="13">Densin-180-like protein</fullName>
    </alternativeName>
    <alternativeName>
        <fullName evidence="15">Erbb2-interacting protein</fullName>
    </alternativeName>
    <alternativeName>
        <fullName evidence="14">Protein LAP2</fullName>
    </alternativeName>
</protein>
<evidence type="ECO:0000313" key="19">
    <source>
        <dbReference type="Proteomes" id="UP001732720"/>
    </source>
</evidence>
<feature type="region of interest" description="Disordered" evidence="16">
    <location>
        <begin position="1116"/>
        <end position="1194"/>
    </location>
</feature>
<dbReference type="GO" id="GO:0045211">
    <property type="term" value="C:postsynaptic membrane"/>
    <property type="evidence" value="ECO:0007669"/>
    <property type="project" value="TreeGrafter"/>
</dbReference>
<evidence type="ECO:0000256" key="8">
    <source>
        <dbReference type="ARBA" id="ARBA00022949"/>
    </source>
</evidence>
<feature type="region of interest" description="Disordered" evidence="16">
    <location>
        <begin position="508"/>
        <end position="542"/>
    </location>
</feature>
<evidence type="ECO:0000256" key="14">
    <source>
        <dbReference type="ARBA" id="ARBA00083415"/>
    </source>
</evidence>
<dbReference type="GO" id="GO:0043113">
    <property type="term" value="P:receptor clustering"/>
    <property type="evidence" value="ECO:0007669"/>
    <property type="project" value="TreeGrafter"/>
</dbReference>
<feature type="compositionally biased region" description="Polar residues" evidence="16">
    <location>
        <begin position="662"/>
        <end position="680"/>
    </location>
</feature>
<gene>
    <name evidence="18 20" type="primary">Erbin</name>
</gene>
<dbReference type="Gene3D" id="3.80.10.10">
    <property type="entry name" value="Ribonuclease Inhibitor"/>
    <property type="match status" value="3"/>
</dbReference>
<dbReference type="CDD" id="cd06749">
    <property type="entry name" value="PDZ_densin_erbin-like"/>
    <property type="match status" value="1"/>
</dbReference>
<evidence type="ECO:0000256" key="9">
    <source>
        <dbReference type="ARBA" id="ARBA00023136"/>
    </source>
</evidence>
<dbReference type="Ensembl" id="ENSCCNT00000040374.1">
    <property type="protein sequence ID" value="ENSCCNP00000032141.1"/>
    <property type="gene ID" value="ENSCCNG00000030422.1"/>
</dbReference>
<dbReference type="GO" id="GO:0010468">
    <property type="term" value="P:regulation of gene expression"/>
    <property type="evidence" value="ECO:0007669"/>
    <property type="project" value="UniProtKB-ARBA"/>
</dbReference>
<sequence length="1409" mass="158222">MTTKRSLFVRLVPCRCLRGEEETVTTLDYSHCSLEQVPKEIFTFEKTLEELYLDANQIEELPKQLFNCQCLHKLSLPDNDLTTLPSSIANLINLRELDVSKNGIQEFPENIKNCKVLTVVEASVNPISKLPDGFSQLLNLTQLYLNDAFLEFLPANFGRLTKLQILELRENQLKMLPKTMNRLTQLERLDLGSNEFTEVPEVLEQLSGLKEFWMDGNRLTFIPGFIGSLKQLTYLDVSKNNIEMVEEGISACENLQDLLLSSNSLQQLPETLGSLKNVTTLKIDENQLMYLPDSIGGLISIEELDCSFNEIEALPSSIGQLTNIRTFAADHNYLQQLPPEIGNWKSITVLFLHSNKLEILPEEMGDMQKLKVINLSDNRLKNLPFNFTKLQQLTAMWLSDNQSKPLIPLQKETDPETQKTVLTNYMFPQQPRTEDVMFISDNESFNPSLWEEQRRQRAQVAFECDEDKDEREAPPREGNLKRYPTPYPDELKNMVKTVQTIVHRLKDEENNEDSGGDLKPHEDQQVVNNDVGMKTSESTTVKSKVDEREKYMIGNSIQKMSEPEAEISAGNLPVTTNMKASENLKHIVNHDDVFEESEELSSDEEMKMAEMRPPLIETSINQPKVVALSNNKKDDAKDTDSLSDEVTHNSNQNNSNCSSPSRMSDSVSLNTDSSQDTSLCSPLKQTHIDINSKIRQEDENFNSLLQNGDILNNSPEEKFKVHGKKDFSLPQYDLNIEEQLVLIEKDVDSTAMSDESHKLDHINMNVNKLVTNDTFQPEMMERSKTRDIGHGTDFLSSNSKREAEHLENGNKYPNLESVSKVNGHSEETSQSPKRIEPQDTSSSVDMAFSKSTEDLSPQRSGPVGSVVKSHSITNMETGGLKIYDILSDNGPQQPSTTVKITSAIDGKNIVRSKSATLLYDQPLQVFTGSSSSSDLISGTKAIFKFDSNHNPEEADIIRAPTVSGPQSTPQIYGPPQYNIQYSSSASVKDTLWHSKQSPQIDPVSFPPQRFPRSESTENHNYAKHSANMNFSNHNNVRANTSYHLHQRLGPARHGEMWAISPNDDRLVPAVTRTTVQRQNSVSSTASINLSDRGPTRRAQIPEGDYLSYRDLHSVGRTPPVISGSQRPLSARTYSIDGPNASRPQSARPSINEIPERTMSVSDFSYSRTSPSKRPNARVGSEHSLLDPPGKSKVPHDWREQVLRHIEAKKLEKTSCPGDPCQDDIFISGQQNYSSASLSHKDVLPDSLMKMPLSNGQMGQPLRPQANYSQIHHPPQASVVRHPSREQLIDYLMLKVVHQPPYTQPHCSPRQGHELAKQEIRIRVEKDPELGFSISGGVGGRGNPFRPDDDGIFVTRVQPEGPASKLLQPGDKIIQANGYSFINIEHGQAVSLLKTFQNAVELIIVREVSS</sequence>
<keyword evidence="8" id="KW-0965">Cell junction</keyword>
<dbReference type="Gene3D" id="2.30.42.10">
    <property type="match status" value="1"/>
</dbReference>
<evidence type="ECO:0000256" key="12">
    <source>
        <dbReference type="ARBA" id="ARBA00074479"/>
    </source>
</evidence>
<dbReference type="InterPro" id="IPR001478">
    <property type="entry name" value="PDZ"/>
</dbReference>
<dbReference type="InterPro" id="IPR003591">
    <property type="entry name" value="Leu-rich_rpt_typical-subtyp"/>
</dbReference>
<dbReference type="Pfam" id="PF23598">
    <property type="entry name" value="LRR_14"/>
    <property type="match status" value="1"/>
</dbReference>
<evidence type="ECO:0000256" key="2">
    <source>
        <dbReference type="ARBA" id="ARBA00004187"/>
    </source>
</evidence>
<evidence type="ECO:0000256" key="13">
    <source>
        <dbReference type="ARBA" id="ARBA00076296"/>
    </source>
</evidence>
<evidence type="ECO:0000259" key="17">
    <source>
        <dbReference type="PROSITE" id="PS50106"/>
    </source>
</evidence>
<evidence type="ECO:0000256" key="5">
    <source>
        <dbReference type="ARBA" id="ARBA00022553"/>
    </source>
</evidence>
<dbReference type="InterPro" id="IPR036034">
    <property type="entry name" value="PDZ_sf"/>
</dbReference>
<reference evidence="20" key="2">
    <citation type="submission" date="2025-04" db="UniProtKB">
        <authorList>
            <consortium name="RefSeq"/>
        </authorList>
    </citation>
    <scope>IDENTIFICATION</scope>
    <source>
        <tissue evidence="20">Leukocyte</tissue>
    </source>
</reference>
<dbReference type="PROSITE" id="PS51450">
    <property type="entry name" value="LRR"/>
    <property type="match status" value="4"/>
</dbReference>
<feature type="region of interest" description="Disordered" evidence="16">
    <location>
        <begin position="997"/>
        <end position="1018"/>
    </location>
</feature>
<feature type="compositionally biased region" description="Polar residues" evidence="16">
    <location>
        <begin position="1075"/>
        <end position="1089"/>
    </location>
</feature>
<dbReference type="GO" id="GO:0016323">
    <property type="term" value="C:basolateral plasma membrane"/>
    <property type="evidence" value="ECO:0007669"/>
    <property type="project" value="UniProtKB-SubCell"/>
</dbReference>
<dbReference type="InterPro" id="IPR050614">
    <property type="entry name" value="Synaptic_Scaffolding_LAP-MAGUK"/>
</dbReference>
<dbReference type="SUPFAM" id="SSF50156">
    <property type="entry name" value="PDZ domain-like"/>
    <property type="match status" value="1"/>
</dbReference>
<evidence type="ECO:0000256" key="4">
    <source>
        <dbReference type="ARBA" id="ARBA00022475"/>
    </source>
</evidence>
<dbReference type="FunFam" id="3.80.10.10:FF:000022">
    <property type="entry name" value="Erbin isoform 7"/>
    <property type="match status" value="1"/>
</dbReference>
<keyword evidence="9" id="KW-0472">Membrane</keyword>
<dbReference type="SMART" id="SM00365">
    <property type="entry name" value="LRR_SD22"/>
    <property type="match status" value="7"/>
</dbReference>
<dbReference type="RefSeq" id="XP_020021506.1">
    <property type="nucleotide sequence ID" value="XM_020165917.1"/>
</dbReference>
<dbReference type="SMART" id="SM00228">
    <property type="entry name" value="PDZ"/>
    <property type="match status" value="1"/>
</dbReference>
<dbReference type="GO" id="GO:0019901">
    <property type="term" value="F:protein kinase binding"/>
    <property type="evidence" value="ECO:0007669"/>
    <property type="project" value="TreeGrafter"/>
</dbReference>
<evidence type="ECO:0000256" key="11">
    <source>
        <dbReference type="ARBA" id="ARBA00060371"/>
    </source>
</evidence>
<dbReference type="GO" id="GO:0070433">
    <property type="term" value="P:negative regulation of nucleotide-binding oligomerization domain containing 2 signaling pathway"/>
    <property type="evidence" value="ECO:0007669"/>
    <property type="project" value="UniProtKB-ARBA"/>
</dbReference>
<dbReference type="GO" id="GO:0014069">
    <property type="term" value="C:postsynaptic density"/>
    <property type="evidence" value="ECO:0007669"/>
    <property type="project" value="TreeGrafter"/>
</dbReference>
<dbReference type="PANTHER" id="PTHR23119">
    <property type="entry name" value="DISCS LARGE"/>
    <property type="match status" value="1"/>
</dbReference>
<dbReference type="GO" id="GO:0098887">
    <property type="term" value="P:neurotransmitter receptor transport, endosome to postsynaptic membrane"/>
    <property type="evidence" value="ECO:0007669"/>
    <property type="project" value="TreeGrafter"/>
</dbReference>
<feature type="compositionally biased region" description="Basic and acidic residues" evidence="16">
    <location>
        <begin position="631"/>
        <end position="640"/>
    </location>
</feature>
<evidence type="ECO:0000256" key="15">
    <source>
        <dbReference type="ARBA" id="ARBA00084015"/>
    </source>
</evidence>
<dbReference type="GO" id="GO:0030056">
    <property type="term" value="C:hemidesmosome"/>
    <property type="evidence" value="ECO:0007669"/>
    <property type="project" value="UniProtKB-SubCell"/>
</dbReference>
<keyword evidence="6" id="KW-0433">Leucine-rich repeat</keyword>